<comment type="subcellular location">
    <subcellularLocation>
        <location evidence="1">Nucleus</location>
    </subcellularLocation>
</comment>
<dbReference type="InterPro" id="IPR046347">
    <property type="entry name" value="bZIP_sf"/>
</dbReference>
<feature type="coiled-coil region" evidence="5">
    <location>
        <begin position="214"/>
        <end position="261"/>
    </location>
</feature>
<dbReference type="AlphaFoldDB" id="A0AAD4N7H4"/>
<organism evidence="8 9">
    <name type="scientific">Ditylenchus destructor</name>
    <dbReference type="NCBI Taxonomy" id="166010"/>
    <lineage>
        <taxon>Eukaryota</taxon>
        <taxon>Metazoa</taxon>
        <taxon>Ecdysozoa</taxon>
        <taxon>Nematoda</taxon>
        <taxon>Chromadorea</taxon>
        <taxon>Rhabditida</taxon>
        <taxon>Tylenchina</taxon>
        <taxon>Tylenchomorpha</taxon>
        <taxon>Sphaerularioidea</taxon>
        <taxon>Anguinidae</taxon>
        <taxon>Anguininae</taxon>
        <taxon>Ditylenchus</taxon>
    </lineage>
</organism>
<dbReference type="GO" id="GO:0003700">
    <property type="term" value="F:DNA-binding transcription factor activity"/>
    <property type="evidence" value="ECO:0007669"/>
    <property type="project" value="InterPro"/>
</dbReference>
<reference evidence="8" key="1">
    <citation type="submission" date="2022-01" db="EMBL/GenBank/DDBJ databases">
        <title>Genome Sequence Resource for Two Populations of Ditylenchus destructor, the Migratory Endoparasitic Phytonematode.</title>
        <authorList>
            <person name="Zhang H."/>
            <person name="Lin R."/>
            <person name="Xie B."/>
        </authorList>
    </citation>
    <scope>NUCLEOTIDE SEQUENCE</scope>
    <source>
        <strain evidence="8">BazhouSP</strain>
    </source>
</reference>
<dbReference type="SMART" id="SM00338">
    <property type="entry name" value="BRLZ"/>
    <property type="match status" value="1"/>
</dbReference>
<keyword evidence="5" id="KW-0175">Coiled coil</keyword>
<evidence type="ECO:0000256" key="5">
    <source>
        <dbReference type="SAM" id="Coils"/>
    </source>
</evidence>
<dbReference type="PANTHER" id="PTHR19304">
    <property type="entry name" value="CYCLIC-AMP RESPONSE ELEMENT BINDING PROTEIN"/>
    <property type="match status" value="1"/>
</dbReference>
<dbReference type="GO" id="GO:0005634">
    <property type="term" value="C:nucleus"/>
    <property type="evidence" value="ECO:0007669"/>
    <property type="project" value="UniProtKB-SubCell"/>
</dbReference>
<evidence type="ECO:0000313" key="9">
    <source>
        <dbReference type="Proteomes" id="UP001201812"/>
    </source>
</evidence>
<evidence type="ECO:0000259" key="7">
    <source>
        <dbReference type="PROSITE" id="PS50217"/>
    </source>
</evidence>
<feature type="compositionally biased region" description="Low complexity" evidence="6">
    <location>
        <begin position="153"/>
        <end position="181"/>
    </location>
</feature>
<dbReference type="EMBL" id="JAKKPZ010000009">
    <property type="protein sequence ID" value="KAI1717401.1"/>
    <property type="molecule type" value="Genomic_DNA"/>
</dbReference>
<sequence>MSSSSNEDLSPSTYKAIDNMESKRIGFERKSNRVPEHWKRYPNEVGEAIRQVLLSTSLSMDQKEHMFYALRDAIISKDSLASIALSNQVSTKTLMNCLSMTRINLNKTLGVMQSIVSPNIASPTSNCLPGWFAIRQIAAQNPNEASTQIQNDTQTETQSSSKSENVSTTSVPTTKTSSSEETGSERDENDHCGHMQSTKRRRSYYSESDERMRKRLEQNRLAATRVRMRRLQEREMLINKVSELEQKNKSLMYELEQMVDLLKVMDSRCICGANIVNVRTLPAENTS</sequence>
<dbReference type="Proteomes" id="UP001201812">
    <property type="component" value="Unassembled WGS sequence"/>
</dbReference>
<dbReference type="InterPro" id="IPR004827">
    <property type="entry name" value="bZIP"/>
</dbReference>
<accession>A0AAD4N7H4</accession>
<evidence type="ECO:0000313" key="8">
    <source>
        <dbReference type="EMBL" id="KAI1717401.1"/>
    </source>
</evidence>
<comment type="caution">
    <text evidence="8">The sequence shown here is derived from an EMBL/GenBank/DDBJ whole genome shotgun (WGS) entry which is preliminary data.</text>
</comment>
<dbReference type="InterPro" id="IPR051027">
    <property type="entry name" value="bZIP_transcription_factors"/>
</dbReference>
<evidence type="ECO:0000256" key="4">
    <source>
        <dbReference type="ARBA" id="ARBA00023242"/>
    </source>
</evidence>
<keyword evidence="9" id="KW-1185">Reference proteome</keyword>
<feature type="domain" description="BZIP" evidence="7">
    <location>
        <begin position="209"/>
        <end position="258"/>
    </location>
</feature>
<proteinExistence type="predicted"/>
<gene>
    <name evidence="8" type="ORF">DdX_07147</name>
</gene>
<protein>
    <submittedName>
        <fullName evidence="8">BZIP transcription factor domain-containing protein</fullName>
    </submittedName>
</protein>
<evidence type="ECO:0000256" key="6">
    <source>
        <dbReference type="SAM" id="MobiDB-lite"/>
    </source>
</evidence>
<dbReference type="Gene3D" id="1.20.5.170">
    <property type="match status" value="1"/>
</dbReference>
<evidence type="ECO:0000256" key="3">
    <source>
        <dbReference type="ARBA" id="ARBA00023163"/>
    </source>
</evidence>
<feature type="compositionally biased region" description="Basic and acidic residues" evidence="6">
    <location>
        <begin position="183"/>
        <end position="193"/>
    </location>
</feature>
<dbReference type="PROSITE" id="PS50217">
    <property type="entry name" value="BZIP"/>
    <property type="match status" value="1"/>
</dbReference>
<evidence type="ECO:0000256" key="1">
    <source>
        <dbReference type="ARBA" id="ARBA00004123"/>
    </source>
</evidence>
<name>A0AAD4N7H4_9BILA</name>
<feature type="compositionally biased region" description="Polar residues" evidence="6">
    <location>
        <begin position="143"/>
        <end position="152"/>
    </location>
</feature>
<dbReference type="PROSITE" id="PS00036">
    <property type="entry name" value="BZIP_BASIC"/>
    <property type="match status" value="1"/>
</dbReference>
<keyword evidence="4" id="KW-0539">Nucleus</keyword>
<dbReference type="SUPFAM" id="SSF57959">
    <property type="entry name" value="Leucine zipper domain"/>
    <property type="match status" value="1"/>
</dbReference>
<evidence type="ECO:0000256" key="2">
    <source>
        <dbReference type="ARBA" id="ARBA00023015"/>
    </source>
</evidence>
<feature type="region of interest" description="Disordered" evidence="6">
    <location>
        <begin position="143"/>
        <end position="211"/>
    </location>
</feature>
<keyword evidence="2" id="KW-0805">Transcription regulation</keyword>
<keyword evidence="3" id="KW-0804">Transcription</keyword>
<dbReference type="Pfam" id="PF00170">
    <property type="entry name" value="bZIP_1"/>
    <property type="match status" value="1"/>
</dbReference>